<dbReference type="InterPro" id="IPR021858">
    <property type="entry name" value="Fun_TF"/>
</dbReference>
<dbReference type="SUPFAM" id="SSF57701">
    <property type="entry name" value="Zn2/Cys6 DNA-binding domain"/>
    <property type="match status" value="1"/>
</dbReference>
<evidence type="ECO:0000256" key="1">
    <source>
        <dbReference type="ARBA" id="ARBA00023242"/>
    </source>
</evidence>
<dbReference type="SMART" id="SM00066">
    <property type="entry name" value="GAL4"/>
    <property type="match status" value="1"/>
</dbReference>
<dbReference type="Gene3D" id="4.10.240.10">
    <property type="entry name" value="Zn(2)-C6 fungal-type DNA-binding domain"/>
    <property type="match status" value="1"/>
</dbReference>
<dbReference type="InterPro" id="IPR001138">
    <property type="entry name" value="Zn2Cys6_DnaBD"/>
</dbReference>
<sequence length="656" mass="71018">MVYCGKPSKGCSKCRVRKIRCDEKDPACGQCEKRGLVCPGYRNLVDLMFRDESSHVISKAARTRPRPNARKRVQSVGRSPSPSPSPQSVIGPVSKSSPTFIIESGSAATSAPAPKSKSTTRPARKSAVRYRAPVLSALATSYSRSPSESSHDSLDDGNDINGLASDHVLLGGALSLEHQEQGTAFFFSRYVTADSGCHLNYAFIWDVWKPSAQARVDPVTVSMTAVGLAGLSQVTHCPETMTRAQQSYGIALKITHRALRDPVEVVKDTTMLAVLILGTYEFVSGHSPQTMRAWQDHVNGAAALASLRGSAQLRSKAGVSMFLMLCQSVLISCIQSGLPMPQALIDLRREIHPSDELDGPAAPLANPTYKALQARYDIKTGKLNRLDEIVDTLSSIDDEFSSILSELPASWNYHRVQLTEPDPRVLGQRCHVYSGLLESTTWNSVRAIRMLVSETIVEQLGLHSGATGLTALSECHLQLLARTTRLLEMLRQAIAASVPQHFGVVSIRDVRSAGSRADTVSVPAKKQACRVLSPLPAPDSQSPRRSEVPSNSGSPTLLDSIHSTTRQDDAERFMALASASHTIVWPLYTLGMSSSCSDEMRQYAIETLHAIHQETGLEQAHVVAGLLQEKAESAAPSTSILDKLPAVEESTLPPMV</sequence>
<dbReference type="AlphaFoldDB" id="A0A8H4XH15"/>
<keyword evidence="5" id="KW-1185">Reference proteome</keyword>
<dbReference type="GO" id="GO:0008270">
    <property type="term" value="F:zinc ion binding"/>
    <property type="evidence" value="ECO:0007669"/>
    <property type="project" value="InterPro"/>
</dbReference>
<feature type="region of interest" description="Disordered" evidence="2">
    <location>
        <begin position="56"/>
        <end position="128"/>
    </location>
</feature>
<dbReference type="InterPro" id="IPR036864">
    <property type="entry name" value="Zn2-C6_fun-type_DNA-bd_sf"/>
</dbReference>
<dbReference type="PANTHER" id="PTHR38791">
    <property type="entry name" value="ZN(II)2CYS6 TRANSCRIPTION FACTOR (EUROFUNG)-RELATED-RELATED"/>
    <property type="match status" value="1"/>
</dbReference>
<dbReference type="PANTHER" id="PTHR38791:SF5">
    <property type="entry name" value="TRANSCRIPTION FACTOR DBAG-RELATED"/>
    <property type="match status" value="1"/>
</dbReference>
<dbReference type="EMBL" id="JABEYC010000697">
    <property type="protein sequence ID" value="KAF4974879.1"/>
    <property type="molecule type" value="Genomic_DNA"/>
</dbReference>
<feature type="compositionally biased region" description="Low complexity" evidence="2">
    <location>
        <begin position="106"/>
        <end position="120"/>
    </location>
</feature>
<dbReference type="PROSITE" id="PS50048">
    <property type="entry name" value="ZN2_CY6_FUNGAL_2"/>
    <property type="match status" value="1"/>
</dbReference>
<dbReference type="Proteomes" id="UP000635477">
    <property type="component" value="Unassembled WGS sequence"/>
</dbReference>
<evidence type="ECO:0000313" key="4">
    <source>
        <dbReference type="EMBL" id="KAF4974879.1"/>
    </source>
</evidence>
<feature type="compositionally biased region" description="Basic residues" evidence="2">
    <location>
        <begin position="61"/>
        <end position="73"/>
    </location>
</feature>
<proteinExistence type="predicted"/>
<dbReference type="Pfam" id="PF11951">
    <property type="entry name" value="Fungal_trans_2"/>
    <property type="match status" value="1"/>
</dbReference>
<feature type="compositionally biased region" description="Polar residues" evidence="2">
    <location>
        <begin position="548"/>
        <end position="560"/>
    </location>
</feature>
<keyword evidence="1" id="KW-0539">Nucleus</keyword>
<dbReference type="InterPro" id="IPR053175">
    <property type="entry name" value="DHMBA_Reg_Transcription_Factor"/>
</dbReference>
<reference evidence="4" key="1">
    <citation type="journal article" date="2020" name="BMC Genomics">
        <title>Correction to: Identification and distribution of gene clusters required for synthesis of sphingolipid metabolism inhibitors in diverse species of the filamentous fungus Fusarium.</title>
        <authorList>
            <person name="Kim H.S."/>
            <person name="Lohmar J.M."/>
            <person name="Busman M."/>
            <person name="Brown D.W."/>
            <person name="Naumann T.A."/>
            <person name="Divon H.H."/>
            <person name="Lysoe E."/>
            <person name="Uhlig S."/>
            <person name="Proctor R.H."/>
        </authorList>
    </citation>
    <scope>NUCLEOTIDE SEQUENCE</scope>
    <source>
        <strain evidence="4">NRRL 22465</strain>
    </source>
</reference>
<organism evidence="4 5">
    <name type="scientific">Fusarium zealandicum</name>
    <dbReference type="NCBI Taxonomy" id="1053134"/>
    <lineage>
        <taxon>Eukaryota</taxon>
        <taxon>Fungi</taxon>
        <taxon>Dikarya</taxon>
        <taxon>Ascomycota</taxon>
        <taxon>Pezizomycotina</taxon>
        <taxon>Sordariomycetes</taxon>
        <taxon>Hypocreomycetidae</taxon>
        <taxon>Hypocreales</taxon>
        <taxon>Nectriaceae</taxon>
        <taxon>Fusarium</taxon>
        <taxon>Fusarium staphyleae species complex</taxon>
    </lineage>
</organism>
<dbReference type="GO" id="GO:0000981">
    <property type="term" value="F:DNA-binding transcription factor activity, RNA polymerase II-specific"/>
    <property type="evidence" value="ECO:0007669"/>
    <property type="project" value="InterPro"/>
</dbReference>
<dbReference type="Pfam" id="PF00172">
    <property type="entry name" value="Zn_clus"/>
    <property type="match status" value="1"/>
</dbReference>
<feature type="region of interest" description="Disordered" evidence="2">
    <location>
        <begin position="531"/>
        <end position="560"/>
    </location>
</feature>
<reference evidence="4" key="2">
    <citation type="submission" date="2020-05" db="EMBL/GenBank/DDBJ databases">
        <authorList>
            <person name="Kim H.-S."/>
            <person name="Proctor R.H."/>
            <person name="Brown D.W."/>
        </authorList>
    </citation>
    <scope>NUCLEOTIDE SEQUENCE</scope>
    <source>
        <strain evidence="4">NRRL 22465</strain>
    </source>
</reference>
<feature type="compositionally biased region" description="Low complexity" evidence="2">
    <location>
        <begin position="74"/>
        <end position="94"/>
    </location>
</feature>
<dbReference type="CDD" id="cd00067">
    <property type="entry name" value="GAL4"/>
    <property type="match status" value="1"/>
</dbReference>
<evidence type="ECO:0000313" key="5">
    <source>
        <dbReference type="Proteomes" id="UP000635477"/>
    </source>
</evidence>
<feature type="domain" description="Zn(2)-C6 fungal-type" evidence="3">
    <location>
        <begin position="10"/>
        <end position="38"/>
    </location>
</feature>
<gene>
    <name evidence="4" type="ORF">FZEAL_8280</name>
</gene>
<name>A0A8H4XH15_9HYPO</name>
<comment type="caution">
    <text evidence="4">The sequence shown here is derived from an EMBL/GenBank/DDBJ whole genome shotgun (WGS) entry which is preliminary data.</text>
</comment>
<dbReference type="PROSITE" id="PS00463">
    <property type="entry name" value="ZN2_CY6_FUNGAL_1"/>
    <property type="match status" value="1"/>
</dbReference>
<evidence type="ECO:0000256" key="2">
    <source>
        <dbReference type="SAM" id="MobiDB-lite"/>
    </source>
</evidence>
<evidence type="ECO:0000259" key="3">
    <source>
        <dbReference type="PROSITE" id="PS50048"/>
    </source>
</evidence>
<protein>
    <recommendedName>
        <fullName evidence="3">Zn(2)-C6 fungal-type domain-containing protein</fullName>
    </recommendedName>
</protein>
<accession>A0A8H4XH15</accession>
<dbReference type="OrthoDB" id="5429770at2759"/>